<accession>A0A2H5A490</accession>
<name>A0A2H5A490_9EURY</name>
<gene>
    <name evidence="1" type="ORF">BVU17_18250</name>
</gene>
<keyword evidence="1" id="KW-0614">Plasmid</keyword>
<dbReference type="EMBL" id="CP019157">
    <property type="protein sequence ID" value="AUG49525.1"/>
    <property type="molecule type" value="Genomic_DNA"/>
</dbReference>
<protein>
    <submittedName>
        <fullName evidence="1">Uncharacterized protein</fullName>
    </submittedName>
</protein>
<proteinExistence type="predicted"/>
<evidence type="ECO:0000313" key="1">
    <source>
        <dbReference type="EMBL" id="AUG49525.1"/>
    </source>
</evidence>
<dbReference type="Proteomes" id="UP000242917">
    <property type="component" value="Plasmid pNYT2"/>
</dbReference>
<dbReference type="AlphaFoldDB" id="A0A2H5A490"/>
<evidence type="ECO:0000313" key="2">
    <source>
        <dbReference type="Proteomes" id="UP000242917"/>
    </source>
</evidence>
<keyword evidence="2" id="KW-1185">Reference proteome</keyword>
<reference evidence="1 2" key="1">
    <citation type="submission" date="2017-01" db="EMBL/GenBank/DDBJ databases">
        <title>A Red Light-Sensitive Sensory Rhodopsin I From Haloarcula taiwanensis, A New Haloarchaeon Isolated From Taiwan.</title>
        <authorList>
            <person name="Yang C.-S."/>
            <person name="Han Y.-A."/>
            <person name="Chen P.-C."/>
            <person name="Ng W.V."/>
            <person name="Chen T.-W."/>
        </authorList>
    </citation>
    <scope>NUCLEOTIDE SEQUENCE [LARGE SCALE GENOMIC DNA]</scope>
    <source>
        <strain evidence="1 2">Taiwanensis</strain>
        <plasmid evidence="1 2">pNYT2</plasmid>
    </source>
</reference>
<dbReference type="KEGG" id="hta:BVU17_18250"/>
<dbReference type="OrthoDB" id="216239at2157"/>
<organism evidence="1 2">
    <name type="scientific">Haloarcula taiwanensis</name>
    <dbReference type="NCBI Taxonomy" id="1932004"/>
    <lineage>
        <taxon>Archaea</taxon>
        <taxon>Methanobacteriati</taxon>
        <taxon>Methanobacteriota</taxon>
        <taxon>Stenosarchaea group</taxon>
        <taxon>Halobacteria</taxon>
        <taxon>Halobacteriales</taxon>
        <taxon>Haloarculaceae</taxon>
        <taxon>Haloarcula</taxon>
    </lineage>
</organism>
<geneLocation type="plasmid" evidence="1 2">
    <name>pNYT2</name>
</geneLocation>
<sequence length="70" mass="8240">MARADPAPGTATDTATTEPDQWRLRYMVGDLEHYTEWTADFPTIENYYDQYRRGDYAHDVVIERRAVVDR</sequence>